<evidence type="ECO:0000256" key="6">
    <source>
        <dbReference type="ARBA" id="ARBA00022989"/>
    </source>
</evidence>
<evidence type="ECO:0000313" key="9">
    <source>
        <dbReference type="EMBL" id="RBW68188.1"/>
    </source>
</evidence>
<gene>
    <name evidence="9" type="ORF">DS031_18405</name>
</gene>
<keyword evidence="10" id="KW-1185">Reference proteome</keyword>
<feature type="transmembrane region" description="Helical" evidence="8">
    <location>
        <begin position="278"/>
        <end position="297"/>
    </location>
</feature>
<dbReference type="PANTHER" id="PTHR36838">
    <property type="entry name" value="AUXIN EFFLUX CARRIER FAMILY PROTEIN"/>
    <property type="match status" value="1"/>
</dbReference>
<dbReference type="RefSeq" id="WP_113807522.1">
    <property type="nucleotide sequence ID" value="NZ_QOCW01000024.1"/>
</dbReference>
<comment type="subcellular location">
    <subcellularLocation>
        <location evidence="1">Cell membrane</location>
        <topology evidence="1">Multi-pass membrane protein</topology>
    </subcellularLocation>
</comment>
<evidence type="ECO:0000256" key="1">
    <source>
        <dbReference type="ARBA" id="ARBA00004651"/>
    </source>
</evidence>
<dbReference type="InterPro" id="IPR004776">
    <property type="entry name" value="Mem_transp_PIN-like"/>
</dbReference>
<sequence length="298" mass="32753">MEIFINVVLPVFLIFAAGFFIQKWKRLDIRSVSTVAIYVLSPCLVFRTFYHANLDAQYMKMVLFALALLFAIILLNKLYCIVRGYSSSVENALVLSTAFMNSGNYGAPIILFAFGEVGFAYSISFMVLQSVIMNFFGVYYAARGSAGFKLALLTVFKMPATYAVIMALFMQFFNIEAPANVFSAVDLVAEAAIPVVMLVLGMQLAQITLTNLEFGKITYASIMRLFLSPVIAALIIMILPMDPLLEKVLIVSAAMPTAATTTMYAVQFETEPELVSSITLVTTVLSILTITALLTFIA</sequence>
<organism evidence="9 10">
    <name type="scientific">Bacillus taeanensis</name>
    <dbReference type="NCBI Taxonomy" id="273032"/>
    <lineage>
        <taxon>Bacteria</taxon>
        <taxon>Bacillati</taxon>
        <taxon>Bacillota</taxon>
        <taxon>Bacilli</taxon>
        <taxon>Bacillales</taxon>
        <taxon>Bacillaceae</taxon>
        <taxon>Bacillus</taxon>
    </lineage>
</organism>
<keyword evidence="3" id="KW-0813">Transport</keyword>
<comment type="similarity">
    <text evidence="2">Belongs to the auxin efflux carrier (TC 2.A.69) family.</text>
</comment>
<feature type="transmembrane region" description="Helical" evidence="8">
    <location>
        <begin position="6"/>
        <end position="24"/>
    </location>
</feature>
<dbReference type="Pfam" id="PF03547">
    <property type="entry name" value="Mem_trans"/>
    <property type="match status" value="1"/>
</dbReference>
<feature type="transmembrane region" description="Helical" evidence="8">
    <location>
        <begin position="154"/>
        <end position="175"/>
    </location>
</feature>
<dbReference type="Proteomes" id="UP000253314">
    <property type="component" value="Unassembled WGS sequence"/>
</dbReference>
<feature type="transmembrane region" description="Helical" evidence="8">
    <location>
        <begin position="181"/>
        <end position="201"/>
    </location>
</feature>
<evidence type="ECO:0000256" key="2">
    <source>
        <dbReference type="ARBA" id="ARBA00010145"/>
    </source>
</evidence>
<reference evidence="9 10" key="1">
    <citation type="submission" date="2018-07" db="EMBL/GenBank/DDBJ databases">
        <title>Lottiidibacillus patelloidae gen. nov., sp. nov., isolated from the intestinal tract of a marine limpet and the reclassification of B. taeanensis BH030017T, B. algicola KMM 3737T and B. hwajinpoensis SW-72T as genus Lottiidibacillus.</title>
        <authorList>
            <person name="Liu R."/>
            <person name="Huang Z."/>
        </authorList>
    </citation>
    <scope>NUCLEOTIDE SEQUENCE [LARGE SCALE GENOMIC DNA]</scope>
    <source>
        <strain evidence="9 10">BH030017</strain>
    </source>
</reference>
<accession>A0A366XRM7</accession>
<name>A0A366XRM7_9BACI</name>
<comment type="caution">
    <text evidence="9">The sequence shown here is derived from an EMBL/GenBank/DDBJ whole genome shotgun (WGS) entry which is preliminary data.</text>
</comment>
<dbReference type="OrthoDB" id="148377at2"/>
<protein>
    <submittedName>
        <fullName evidence="9">AEC family transporter</fullName>
    </submittedName>
</protein>
<evidence type="ECO:0000256" key="5">
    <source>
        <dbReference type="ARBA" id="ARBA00022692"/>
    </source>
</evidence>
<evidence type="ECO:0000256" key="7">
    <source>
        <dbReference type="ARBA" id="ARBA00023136"/>
    </source>
</evidence>
<keyword evidence="7 8" id="KW-0472">Membrane</keyword>
<evidence type="ECO:0000256" key="4">
    <source>
        <dbReference type="ARBA" id="ARBA00022475"/>
    </source>
</evidence>
<dbReference type="Gene3D" id="1.20.1530.20">
    <property type="match status" value="1"/>
</dbReference>
<keyword evidence="4" id="KW-1003">Cell membrane</keyword>
<keyword evidence="6 8" id="KW-1133">Transmembrane helix</keyword>
<dbReference type="GO" id="GO:0005886">
    <property type="term" value="C:plasma membrane"/>
    <property type="evidence" value="ECO:0007669"/>
    <property type="project" value="UniProtKB-SubCell"/>
</dbReference>
<dbReference type="GO" id="GO:0055085">
    <property type="term" value="P:transmembrane transport"/>
    <property type="evidence" value="ECO:0007669"/>
    <property type="project" value="InterPro"/>
</dbReference>
<feature type="transmembrane region" description="Helical" evidence="8">
    <location>
        <begin position="120"/>
        <end position="142"/>
    </location>
</feature>
<evidence type="ECO:0000256" key="8">
    <source>
        <dbReference type="SAM" id="Phobius"/>
    </source>
</evidence>
<evidence type="ECO:0000313" key="10">
    <source>
        <dbReference type="Proteomes" id="UP000253314"/>
    </source>
</evidence>
<dbReference type="EMBL" id="QOCW01000024">
    <property type="protein sequence ID" value="RBW68188.1"/>
    <property type="molecule type" value="Genomic_DNA"/>
</dbReference>
<feature type="transmembrane region" description="Helical" evidence="8">
    <location>
        <begin position="62"/>
        <end position="80"/>
    </location>
</feature>
<feature type="transmembrane region" description="Helical" evidence="8">
    <location>
        <begin position="222"/>
        <end position="241"/>
    </location>
</feature>
<feature type="transmembrane region" description="Helical" evidence="8">
    <location>
        <begin position="247"/>
        <end position="266"/>
    </location>
</feature>
<dbReference type="AlphaFoldDB" id="A0A366XRM7"/>
<proteinExistence type="inferred from homology"/>
<feature type="transmembrane region" description="Helical" evidence="8">
    <location>
        <begin position="92"/>
        <end position="114"/>
    </location>
</feature>
<feature type="transmembrane region" description="Helical" evidence="8">
    <location>
        <begin position="31"/>
        <end position="50"/>
    </location>
</feature>
<evidence type="ECO:0000256" key="3">
    <source>
        <dbReference type="ARBA" id="ARBA00022448"/>
    </source>
</evidence>
<dbReference type="PANTHER" id="PTHR36838:SF1">
    <property type="entry name" value="SLR1864 PROTEIN"/>
    <property type="match status" value="1"/>
</dbReference>
<dbReference type="InterPro" id="IPR038770">
    <property type="entry name" value="Na+/solute_symporter_sf"/>
</dbReference>
<keyword evidence="5 8" id="KW-0812">Transmembrane</keyword>